<proteinExistence type="predicted"/>
<gene>
    <name evidence="1" type="ORF">M9Y10_040709</name>
</gene>
<evidence type="ECO:0000313" key="2">
    <source>
        <dbReference type="Proteomes" id="UP001470230"/>
    </source>
</evidence>
<protein>
    <submittedName>
        <fullName evidence="1">Uncharacterized protein</fullName>
    </submittedName>
</protein>
<accession>A0ABR2K2G4</accession>
<reference evidence="1 2" key="1">
    <citation type="submission" date="2024-04" db="EMBL/GenBank/DDBJ databases">
        <title>Tritrichomonas musculus Genome.</title>
        <authorList>
            <person name="Alves-Ferreira E."/>
            <person name="Grigg M."/>
            <person name="Lorenzi H."/>
            <person name="Galac M."/>
        </authorList>
    </citation>
    <scope>NUCLEOTIDE SEQUENCE [LARGE SCALE GENOMIC DNA]</scope>
    <source>
        <strain evidence="1 2">EAF2021</strain>
    </source>
</reference>
<name>A0ABR2K2G4_9EUKA</name>
<comment type="caution">
    <text evidence="1">The sequence shown here is derived from an EMBL/GenBank/DDBJ whole genome shotgun (WGS) entry which is preliminary data.</text>
</comment>
<sequence length="362" mass="41650">MSQKDIIKEVQCPITDAKFTLVREEIPESLALFQSWCLDLLQRANNRKFINIAIDCEGFSLGTIEHSLGCIQIGEIFNDSYSVRSGLDPPPVGTNPGYIIISPINNTIRQYISAILCHSFTLIYTFDFTKDFSSMMEAGISINLNNVFDSQVATLYNIPNHIFNTKVRGLKWFVNQAIRMDPLAEKANEKINNEKHSYFDVIMFLSKDKENPFQEMMSEELFEMASSDIYMTGLAAVYCIKSNLTENVFIQTNQKAIEFYQFSAKCQNYLAPGIAREVSFFNYFRSRDYNQQTDLKDETEEDLLELLKVFRETYALISAARILKTNYNGIIPPEKALEINQNVSEKLNTNRSRLEQMLIRFS</sequence>
<evidence type="ECO:0000313" key="1">
    <source>
        <dbReference type="EMBL" id="KAK8885264.1"/>
    </source>
</evidence>
<dbReference type="EMBL" id="JAPFFF010000007">
    <property type="protein sequence ID" value="KAK8885264.1"/>
    <property type="molecule type" value="Genomic_DNA"/>
</dbReference>
<organism evidence="1 2">
    <name type="scientific">Tritrichomonas musculus</name>
    <dbReference type="NCBI Taxonomy" id="1915356"/>
    <lineage>
        <taxon>Eukaryota</taxon>
        <taxon>Metamonada</taxon>
        <taxon>Parabasalia</taxon>
        <taxon>Tritrichomonadida</taxon>
        <taxon>Tritrichomonadidae</taxon>
        <taxon>Tritrichomonas</taxon>
    </lineage>
</organism>
<dbReference type="InterPro" id="IPR036397">
    <property type="entry name" value="RNaseH_sf"/>
</dbReference>
<keyword evidence="2" id="KW-1185">Reference proteome</keyword>
<dbReference type="Proteomes" id="UP001470230">
    <property type="component" value="Unassembled WGS sequence"/>
</dbReference>
<dbReference type="Gene3D" id="3.30.420.10">
    <property type="entry name" value="Ribonuclease H-like superfamily/Ribonuclease H"/>
    <property type="match status" value="1"/>
</dbReference>